<accession>A0AAP0JRZ0</accession>
<organism evidence="1 2">
    <name type="scientific">Stephania japonica</name>
    <dbReference type="NCBI Taxonomy" id="461633"/>
    <lineage>
        <taxon>Eukaryota</taxon>
        <taxon>Viridiplantae</taxon>
        <taxon>Streptophyta</taxon>
        <taxon>Embryophyta</taxon>
        <taxon>Tracheophyta</taxon>
        <taxon>Spermatophyta</taxon>
        <taxon>Magnoliopsida</taxon>
        <taxon>Ranunculales</taxon>
        <taxon>Menispermaceae</taxon>
        <taxon>Menispermoideae</taxon>
        <taxon>Cissampelideae</taxon>
        <taxon>Stephania</taxon>
    </lineage>
</organism>
<reference evidence="1 2" key="1">
    <citation type="submission" date="2024-01" db="EMBL/GenBank/DDBJ databases">
        <title>Genome assemblies of Stephania.</title>
        <authorList>
            <person name="Yang L."/>
        </authorList>
    </citation>
    <scope>NUCLEOTIDE SEQUENCE [LARGE SCALE GENOMIC DNA]</scope>
    <source>
        <strain evidence="1">QJT</strain>
        <tissue evidence="1">Leaf</tissue>
    </source>
</reference>
<dbReference type="AlphaFoldDB" id="A0AAP0JRZ0"/>
<keyword evidence="2" id="KW-1185">Reference proteome</keyword>
<sequence length="59" mass="7166">MNRESHLKRYPQKWSRSRWLEKDFSAALLLSCRQEIMDLVNRSGKFSEKFERFTGMLLN</sequence>
<name>A0AAP0JRZ0_9MAGN</name>
<dbReference type="EMBL" id="JBBNAE010000003">
    <property type="protein sequence ID" value="KAK9137940.1"/>
    <property type="molecule type" value="Genomic_DNA"/>
</dbReference>
<dbReference type="Proteomes" id="UP001417504">
    <property type="component" value="Unassembled WGS sequence"/>
</dbReference>
<proteinExistence type="predicted"/>
<evidence type="ECO:0000313" key="2">
    <source>
        <dbReference type="Proteomes" id="UP001417504"/>
    </source>
</evidence>
<evidence type="ECO:0000313" key="1">
    <source>
        <dbReference type="EMBL" id="KAK9137940.1"/>
    </source>
</evidence>
<protein>
    <submittedName>
        <fullName evidence="1">Uncharacterized protein</fullName>
    </submittedName>
</protein>
<comment type="caution">
    <text evidence="1">The sequence shown here is derived from an EMBL/GenBank/DDBJ whole genome shotgun (WGS) entry which is preliminary data.</text>
</comment>
<gene>
    <name evidence="1" type="ORF">Sjap_008534</name>
</gene>